<dbReference type="AlphaFoldDB" id="A0A4R9BTW7"/>
<keyword evidence="2" id="KW-0472">Membrane</keyword>
<proteinExistence type="predicted"/>
<keyword evidence="2" id="KW-1133">Transmembrane helix</keyword>
<comment type="caution">
    <text evidence="4">The sequence shown here is derived from an EMBL/GenBank/DDBJ whole genome shotgun (WGS) entry which is preliminary data.</text>
</comment>
<keyword evidence="5" id="KW-1185">Reference proteome</keyword>
<protein>
    <submittedName>
        <fullName evidence="4">DUF2510 domain-containing protein</fullName>
    </submittedName>
</protein>
<dbReference type="InterPro" id="IPR038468">
    <property type="entry name" value="MmpS_C"/>
</dbReference>
<name>A0A4R9BTW7_9MICO</name>
<dbReference type="Gene3D" id="2.60.40.2880">
    <property type="entry name" value="MmpS1-5, C-terminal soluble domain"/>
    <property type="match status" value="1"/>
</dbReference>
<dbReference type="Proteomes" id="UP000297626">
    <property type="component" value="Unassembled WGS sequence"/>
</dbReference>
<keyword evidence="2" id="KW-0812">Transmembrane</keyword>
<dbReference type="Pfam" id="PF10708">
    <property type="entry name" value="DUF2510"/>
    <property type="match status" value="1"/>
</dbReference>
<dbReference type="RefSeq" id="WP_134527601.1">
    <property type="nucleotide sequence ID" value="NZ_SOHN01000008.1"/>
</dbReference>
<accession>A0A4R9BTW7</accession>
<evidence type="ECO:0000256" key="2">
    <source>
        <dbReference type="SAM" id="Phobius"/>
    </source>
</evidence>
<evidence type="ECO:0000313" key="5">
    <source>
        <dbReference type="Proteomes" id="UP000297626"/>
    </source>
</evidence>
<evidence type="ECO:0000259" key="3">
    <source>
        <dbReference type="Pfam" id="PF10708"/>
    </source>
</evidence>
<feature type="region of interest" description="Disordered" evidence="1">
    <location>
        <begin position="92"/>
        <end position="113"/>
    </location>
</feature>
<feature type="domain" description="DUF2510" evidence="3">
    <location>
        <begin position="10"/>
        <end position="42"/>
    </location>
</feature>
<dbReference type="EMBL" id="SOHN01000008">
    <property type="protein sequence ID" value="TFD89807.1"/>
    <property type="molecule type" value="Genomic_DNA"/>
</dbReference>
<gene>
    <name evidence="4" type="ORF">E3T51_03550</name>
</gene>
<feature type="transmembrane region" description="Helical" evidence="2">
    <location>
        <begin position="67"/>
        <end position="90"/>
    </location>
</feature>
<feature type="compositionally biased region" description="Low complexity" evidence="1">
    <location>
        <begin position="92"/>
        <end position="107"/>
    </location>
</feature>
<reference evidence="4 5" key="1">
    <citation type="submission" date="2019-03" db="EMBL/GenBank/DDBJ databases">
        <title>Genomics of glacier-inhabiting Cryobacterium strains.</title>
        <authorList>
            <person name="Liu Q."/>
            <person name="Xin Y.-H."/>
        </authorList>
    </citation>
    <scope>NUCLEOTIDE SEQUENCE [LARGE SCALE GENOMIC DNA]</scope>
    <source>
        <strain evidence="4 5">Sr54</strain>
    </source>
</reference>
<evidence type="ECO:0000313" key="4">
    <source>
        <dbReference type="EMBL" id="TFD89807.1"/>
    </source>
</evidence>
<organism evidence="4 5">
    <name type="scientific">Cryobacterium serini</name>
    <dbReference type="NCBI Taxonomy" id="1259201"/>
    <lineage>
        <taxon>Bacteria</taxon>
        <taxon>Bacillati</taxon>
        <taxon>Actinomycetota</taxon>
        <taxon>Actinomycetes</taxon>
        <taxon>Micrococcales</taxon>
        <taxon>Microbacteriaceae</taxon>
        <taxon>Cryobacterium</taxon>
    </lineage>
</organism>
<evidence type="ECO:0000256" key="1">
    <source>
        <dbReference type="SAM" id="MobiDB-lite"/>
    </source>
</evidence>
<dbReference type="InterPro" id="IPR018929">
    <property type="entry name" value="DUF2510"/>
</dbReference>
<sequence length="212" mass="21524">MTASPNNPSAGWYPDPRGDEAERYWDGASWTAYARPAGSSAAPVGLAQSPVLPAATPPSVRTGPGCLALTVWIIVGAAAIAIVITFATALSSPDSTSSRSSDTRAIPAEPPAPAPALRATYFVEGTASSASITASSGTGTEQHDVKLPMTNTDGAIGVSHTTTPGAFLYISAQNRGDRGTVTCKITVDGVTVSENTSSGAYGIASCDYSMPR</sequence>